<feature type="transmembrane region" description="Helical" evidence="3">
    <location>
        <begin position="47"/>
        <end position="74"/>
    </location>
</feature>
<dbReference type="STRING" id="258515.SAMN05192585_1611"/>
<keyword evidence="5" id="KW-1185">Reference proteome</keyword>
<feature type="transmembrane region" description="Helical" evidence="3">
    <location>
        <begin position="117"/>
        <end position="138"/>
    </location>
</feature>
<organism evidence="4 5">
    <name type="scientific">Acetanaerobacterium elongatum</name>
    <dbReference type="NCBI Taxonomy" id="258515"/>
    <lineage>
        <taxon>Bacteria</taxon>
        <taxon>Bacillati</taxon>
        <taxon>Bacillota</taxon>
        <taxon>Clostridia</taxon>
        <taxon>Eubacteriales</taxon>
        <taxon>Oscillospiraceae</taxon>
        <taxon>Acetanaerobacterium</taxon>
    </lineage>
</organism>
<feature type="transmembrane region" description="Helical" evidence="3">
    <location>
        <begin position="12"/>
        <end position="35"/>
    </location>
</feature>
<keyword evidence="3" id="KW-0472">Membrane</keyword>
<gene>
    <name evidence="4" type="ORF">SAMN05192585_1611</name>
</gene>
<protein>
    <submittedName>
        <fullName evidence="4">Uncharacterized membrane protein</fullName>
    </submittedName>
</protein>
<proteinExistence type="predicted"/>
<dbReference type="Proteomes" id="UP000199182">
    <property type="component" value="Unassembled WGS sequence"/>
</dbReference>
<sequence length="194" mass="20519">MSGEKTKKRFDLYIIVAVGLLAALVFAASFLRILIPTPLGNTALHLGNVLCLLSGLLLGGLNGGLAAGFGSFFFDLVYPGYAESAPYTLVFKFCLALVCGLIAYAGGRRGEKAGFNILGAIAGSLTYVVLYLGKSFLFDIWFARTEVATAWADVTAKGIVSIANAVIACVVAVPLAFVIRKAVSHTAIYKRVMK</sequence>
<dbReference type="AlphaFoldDB" id="A0A1H0H3W7"/>
<feature type="transmembrane region" description="Helical" evidence="3">
    <location>
        <begin position="86"/>
        <end position="105"/>
    </location>
</feature>
<evidence type="ECO:0000256" key="2">
    <source>
        <dbReference type="ARBA" id="ARBA00022989"/>
    </source>
</evidence>
<evidence type="ECO:0000313" key="4">
    <source>
        <dbReference type="EMBL" id="SDO13936.1"/>
    </source>
</evidence>
<dbReference type="OrthoDB" id="9785310at2"/>
<accession>A0A1H0H3W7</accession>
<reference evidence="4 5" key="1">
    <citation type="submission" date="2016-10" db="EMBL/GenBank/DDBJ databases">
        <authorList>
            <person name="de Groot N.N."/>
        </authorList>
    </citation>
    <scope>NUCLEOTIDE SEQUENCE [LARGE SCALE GENOMIC DNA]</scope>
    <source>
        <strain evidence="4 5">CGMCC 1.5012</strain>
    </source>
</reference>
<evidence type="ECO:0000256" key="1">
    <source>
        <dbReference type="ARBA" id="ARBA00022692"/>
    </source>
</evidence>
<dbReference type="Pfam" id="PF07155">
    <property type="entry name" value="ECF-ribofla_trS"/>
    <property type="match status" value="1"/>
</dbReference>
<dbReference type="Gene3D" id="1.10.1760.20">
    <property type="match status" value="1"/>
</dbReference>
<name>A0A1H0H3W7_9FIRM</name>
<evidence type="ECO:0000256" key="3">
    <source>
        <dbReference type="SAM" id="Phobius"/>
    </source>
</evidence>
<dbReference type="PANTHER" id="PTHR37815">
    <property type="entry name" value="UPF0397 PROTEIN BC_2624-RELATED"/>
    <property type="match status" value="1"/>
</dbReference>
<dbReference type="PANTHER" id="PTHR37815:SF3">
    <property type="entry name" value="UPF0397 PROTEIN SPR0429"/>
    <property type="match status" value="1"/>
</dbReference>
<feature type="transmembrane region" description="Helical" evidence="3">
    <location>
        <begin position="158"/>
        <end position="179"/>
    </location>
</feature>
<dbReference type="InterPro" id="IPR009825">
    <property type="entry name" value="ECF_substrate-spec-like"/>
</dbReference>
<evidence type="ECO:0000313" key="5">
    <source>
        <dbReference type="Proteomes" id="UP000199182"/>
    </source>
</evidence>
<dbReference type="GO" id="GO:0016020">
    <property type="term" value="C:membrane"/>
    <property type="evidence" value="ECO:0007669"/>
    <property type="project" value="InterPro"/>
</dbReference>
<keyword evidence="1 3" id="KW-0812">Transmembrane</keyword>
<keyword evidence="2 3" id="KW-1133">Transmembrane helix</keyword>
<dbReference type="EMBL" id="FNID01000061">
    <property type="protein sequence ID" value="SDO13936.1"/>
    <property type="molecule type" value="Genomic_DNA"/>
</dbReference>